<accession>A0A7J7NMT2</accession>
<keyword evidence="4" id="KW-1185">Reference proteome</keyword>
<evidence type="ECO:0000259" key="2">
    <source>
        <dbReference type="Pfam" id="PF12776"/>
    </source>
</evidence>
<name>A0A7J7NMT2_9MAGN</name>
<proteinExistence type="predicted"/>
<organism evidence="3 4">
    <name type="scientific">Kingdonia uniflora</name>
    <dbReference type="NCBI Taxonomy" id="39325"/>
    <lineage>
        <taxon>Eukaryota</taxon>
        <taxon>Viridiplantae</taxon>
        <taxon>Streptophyta</taxon>
        <taxon>Embryophyta</taxon>
        <taxon>Tracheophyta</taxon>
        <taxon>Spermatophyta</taxon>
        <taxon>Magnoliopsida</taxon>
        <taxon>Ranunculales</taxon>
        <taxon>Circaeasteraceae</taxon>
        <taxon>Kingdonia</taxon>
    </lineage>
</organism>
<protein>
    <recommendedName>
        <fullName evidence="2">Myb/SANT-like domain-containing protein</fullName>
    </recommendedName>
</protein>
<dbReference type="Proteomes" id="UP000541444">
    <property type="component" value="Unassembled WGS sequence"/>
</dbReference>
<dbReference type="OrthoDB" id="76215at2759"/>
<evidence type="ECO:0000313" key="3">
    <source>
        <dbReference type="EMBL" id="KAF6168294.1"/>
    </source>
</evidence>
<evidence type="ECO:0000256" key="1">
    <source>
        <dbReference type="SAM" id="MobiDB-lite"/>
    </source>
</evidence>
<dbReference type="AlphaFoldDB" id="A0A7J7NMT2"/>
<evidence type="ECO:0000313" key="4">
    <source>
        <dbReference type="Proteomes" id="UP000541444"/>
    </source>
</evidence>
<dbReference type="PANTHER" id="PTHR46929:SF3">
    <property type="entry name" value="MYB_SANT-LIKE DOMAIN-CONTAINING PROTEIN"/>
    <property type="match status" value="1"/>
</dbReference>
<comment type="caution">
    <text evidence="3">The sequence shown here is derived from an EMBL/GenBank/DDBJ whole genome shotgun (WGS) entry which is preliminary data.</text>
</comment>
<feature type="domain" description="Myb/SANT-like" evidence="2">
    <location>
        <begin position="3"/>
        <end position="44"/>
    </location>
</feature>
<dbReference type="InterPro" id="IPR024752">
    <property type="entry name" value="Myb/SANT-like_dom"/>
</dbReference>
<gene>
    <name evidence="3" type="ORF">GIB67_018134</name>
</gene>
<dbReference type="Pfam" id="PF12776">
    <property type="entry name" value="Myb_DNA-bind_3"/>
    <property type="match status" value="1"/>
</dbReference>
<feature type="compositionally biased region" description="Acidic residues" evidence="1">
    <location>
        <begin position="99"/>
        <end position="108"/>
    </location>
</feature>
<dbReference type="PANTHER" id="PTHR46929">
    <property type="entry name" value="EXPRESSED PROTEIN"/>
    <property type="match status" value="1"/>
</dbReference>
<feature type="region of interest" description="Disordered" evidence="1">
    <location>
        <begin position="93"/>
        <end position="143"/>
    </location>
</feature>
<sequence>MSADKEVMKNRHKKIRNIYTILKALLDQSGFGWDDEKQMVTATEHPEAKPMRTKIMLNYHDLDEICGKSTATGKYTRSANDLKSEKLNDVNITQVQDSSNDEDVEDDSPLVNNEVEKSKKKKKHKLTEITSTAENSKKGKMNTSKGMIDALKSIVSAVDGMKNRRPNIIEVFDVISGLLEGDYLKACDLLEDEGKTRIST</sequence>
<dbReference type="EMBL" id="JACGCM010000697">
    <property type="protein sequence ID" value="KAF6168294.1"/>
    <property type="molecule type" value="Genomic_DNA"/>
</dbReference>
<reference evidence="3 4" key="1">
    <citation type="journal article" date="2020" name="IScience">
        <title>Genome Sequencing of the Endangered Kingdonia uniflora (Circaeasteraceae, Ranunculales) Reveals Potential Mechanisms of Evolutionary Specialization.</title>
        <authorList>
            <person name="Sun Y."/>
            <person name="Deng T."/>
            <person name="Zhang A."/>
            <person name="Moore M.J."/>
            <person name="Landis J.B."/>
            <person name="Lin N."/>
            <person name="Zhang H."/>
            <person name="Zhang X."/>
            <person name="Huang J."/>
            <person name="Zhang X."/>
            <person name="Sun H."/>
            <person name="Wang H."/>
        </authorList>
    </citation>
    <scope>NUCLEOTIDE SEQUENCE [LARGE SCALE GENOMIC DNA]</scope>
    <source>
        <strain evidence="3">TB1705</strain>
        <tissue evidence="3">Leaf</tissue>
    </source>
</reference>